<dbReference type="Pfam" id="PF03707">
    <property type="entry name" value="MHYT"/>
    <property type="match status" value="3"/>
</dbReference>
<dbReference type="RefSeq" id="WP_111648174.1">
    <property type="nucleotide sequence ID" value="NZ_JACHWI010000009.1"/>
</dbReference>
<feature type="transmembrane region" description="Helical" evidence="1">
    <location>
        <begin position="217"/>
        <end position="237"/>
    </location>
</feature>
<proteinExistence type="predicted"/>
<comment type="caution">
    <text evidence="4">The sequence shown here is derived from an EMBL/GenBank/DDBJ whole genome shotgun (WGS) entry which is preliminary data.</text>
</comment>
<evidence type="ECO:0000313" key="5">
    <source>
        <dbReference type="Proteomes" id="UP000249341"/>
    </source>
</evidence>
<keyword evidence="5" id="KW-1185">Reference proteome</keyword>
<keyword evidence="1" id="KW-0812">Transmembrane</keyword>
<sequence>MAEIHHFDHGWVTPTVSYVLSVLGSLLGLTAAVRLRQSKTGGERAWWLTLAAIAIGATAIWSMHFVAMMGFSVTGTPIRYDIGLTVASAVIALVAVGVGLAIALLGTAAPRTRILIGGVLAGLGVAAMHYTGMAAMRLRGEIHYAGREVILSVVIAVVAATVALWLTLNVSKPIAIFGAALVMGVAVNGMHFTGMAAMSVLSEQSFGSVEGATASGLLVPVGAAVVFAILGMVYALAAAPSEEDREAAAYLAARLDSRTAPATGATPPGQLWGQQPQGQQGGQRSQYGQQGQFGQQSQQGQGQQGQQGQAGRSTLGGGQWTYRDRDRAQ</sequence>
<feature type="transmembrane region" description="Helical" evidence="1">
    <location>
        <begin position="82"/>
        <end position="105"/>
    </location>
</feature>
<feature type="transmembrane region" description="Helical" evidence="1">
    <location>
        <begin position="112"/>
        <end position="130"/>
    </location>
</feature>
<feature type="transmembrane region" description="Helical" evidence="1">
    <location>
        <begin position="45"/>
        <end position="70"/>
    </location>
</feature>
<feature type="compositionally biased region" description="Low complexity" evidence="2">
    <location>
        <begin position="269"/>
        <end position="311"/>
    </location>
</feature>
<evidence type="ECO:0000256" key="2">
    <source>
        <dbReference type="SAM" id="MobiDB-lite"/>
    </source>
</evidence>
<keyword evidence="1" id="KW-0472">Membrane</keyword>
<dbReference type="OrthoDB" id="3763366at2"/>
<dbReference type="PANTHER" id="PTHR35152:SF1">
    <property type="entry name" value="DOMAIN SIGNALLING PROTEIN, PUTATIVE (AFU_ORTHOLOGUE AFUA_5G11310)-RELATED"/>
    <property type="match status" value="1"/>
</dbReference>
<feature type="transmembrane region" description="Helical" evidence="1">
    <location>
        <begin position="150"/>
        <end position="168"/>
    </location>
</feature>
<evidence type="ECO:0000313" key="4">
    <source>
        <dbReference type="EMBL" id="RAK40107.1"/>
    </source>
</evidence>
<evidence type="ECO:0000256" key="1">
    <source>
        <dbReference type="PROSITE-ProRule" id="PRU00244"/>
    </source>
</evidence>
<name>A0A327ZLL1_9ACTN</name>
<organism evidence="4 5">
    <name type="scientific">Actinoplanes lutulentus</name>
    <dbReference type="NCBI Taxonomy" id="1287878"/>
    <lineage>
        <taxon>Bacteria</taxon>
        <taxon>Bacillati</taxon>
        <taxon>Actinomycetota</taxon>
        <taxon>Actinomycetes</taxon>
        <taxon>Micromonosporales</taxon>
        <taxon>Micromonosporaceae</taxon>
        <taxon>Actinoplanes</taxon>
    </lineage>
</organism>
<dbReference type="PANTHER" id="PTHR35152">
    <property type="entry name" value="DOMAIN SIGNALLING PROTEIN, PUTATIVE (AFU_ORTHOLOGUE AFUA_5G11310)-RELATED"/>
    <property type="match status" value="1"/>
</dbReference>
<dbReference type="AlphaFoldDB" id="A0A327ZLL1"/>
<feature type="region of interest" description="Disordered" evidence="2">
    <location>
        <begin position="259"/>
        <end position="329"/>
    </location>
</feature>
<reference evidence="4 5" key="1">
    <citation type="submission" date="2018-06" db="EMBL/GenBank/DDBJ databases">
        <title>Genomic Encyclopedia of Type Strains, Phase III (KMG-III): the genomes of soil and plant-associated and newly described type strains.</title>
        <authorList>
            <person name="Whitman W."/>
        </authorList>
    </citation>
    <scope>NUCLEOTIDE SEQUENCE [LARGE SCALE GENOMIC DNA]</scope>
    <source>
        <strain evidence="4 5">CGMCC 4.7090</strain>
    </source>
</reference>
<dbReference type="GO" id="GO:0016020">
    <property type="term" value="C:membrane"/>
    <property type="evidence" value="ECO:0007669"/>
    <property type="project" value="UniProtKB-UniRule"/>
</dbReference>
<keyword evidence="1" id="KW-1133">Transmembrane helix</keyword>
<feature type="transmembrane region" description="Helical" evidence="1">
    <location>
        <begin position="15"/>
        <end position="33"/>
    </location>
</feature>
<dbReference type="PROSITE" id="PS50924">
    <property type="entry name" value="MHYT"/>
    <property type="match status" value="1"/>
</dbReference>
<evidence type="ECO:0000259" key="3">
    <source>
        <dbReference type="PROSITE" id="PS50924"/>
    </source>
</evidence>
<dbReference type="InterPro" id="IPR005330">
    <property type="entry name" value="MHYT_dom"/>
</dbReference>
<feature type="transmembrane region" description="Helical" evidence="1">
    <location>
        <begin position="175"/>
        <end position="197"/>
    </location>
</feature>
<feature type="domain" description="MHYT" evidence="3">
    <location>
        <begin position="9"/>
        <end position="201"/>
    </location>
</feature>
<dbReference type="EMBL" id="QLMJ01000003">
    <property type="protein sequence ID" value="RAK40107.1"/>
    <property type="molecule type" value="Genomic_DNA"/>
</dbReference>
<accession>A0A327ZLL1</accession>
<gene>
    <name evidence="4" type="ORF">B0I29_103133</name>
</gene>
<dbReference type="Proteomes" id="UP000249341">
    <property type="component" value="Unassembled WGS sequence"/>
</dbReference>
<protein>
    <submittedName>
        <fullName evidence="4">NO-binding membrane sensor protein with MHYT domain</fullName>
    </submittedName>
</protein>